<keyword evidence="2" id="KW-0805">Transcription regulation</keyword>
<evidence type="ECO:0000256" key="3">
    <source>
        <dbReference type="ARBA" id="ARBA00023016"/>
    </source>
</evidence>
<keyword evidence="6" id="KW-1185">Reference proteome</keyword>
<evidence type="ECO:0000313" key="5">
    <source>
        <dbReference type="EMBL" id="BDY12239.1"/>
    </source>
</evidence>
<evidence type="ECO:0000256" key="4">
    <source>
        <dbReference type="ARBA" id="ARBA00023163"/>
    </source>
</evidence>
<dbReference type="InterPro" id="IPR036390">
    <property type="entry name" value="WH_DNA-bd_sf"/>
</dbReference>
<dbReference type="Proteomes" id="UP001321445">
    <property type="component" value="Chromosome"/>
</dbReference>
<sequence length="261" mass="30553">MKKKYEEILETVVRTFLKTHEPIGSAMLKEKLPFEIAPATIRYYFNKMVERGELAQLHKSSGRIPTEQTMKMYWRKHLRDLEVICHAMDELARISEDEELFVLLKPLKENRLRIVERVGERYLILVFDADEYVIRYQNQVETFLNDLIGYELDEVKQIARDVGMMSLYHKMRAKNDEEITAINPEAIIRVAGRESAWGKRYMRHFLEGDAVEELSAGLHFDPLLPKGFMALKTEAVIENRPTKMLCIGAIDHDFTKIFKEA</sequence>
<dbReference type="InterPro" id="IPR002571">
    <property type="entry name" value="HrcA"/>
</dbReference>
<evidence type="ECO:0000313" key="6">
    <source>
        <dbReference type="Proteomes" id="UP001321445"/>
    </source>
</evidence>
<keyword evidence="3" id="KW-0346">Stress response</keyword>
<protein>
    <submittedName>
        <fullName evidence="5">Heat-inducible transcription repressor HrcA</fullName>
    </submittedName>
</protein>
<proteinExistence type="predicted"/>
<dbReference type="PANTHER" id="PTHR34824">
    <property type="entry name" value="HEAT-INDUCIBLE TRANSCRIPTION REPRESSOR HRCA"/>
    <property type="match status" value="1"/>
</dbReference>
<dbReference type="Gene3D" id="1.10.10.10">
    <property type="entry name" value="Winged helix-like DNA-binding domain superfamily/Winged helix DNA-binding domain"/>
    <property type="match status" value="1"/>
</dbReference>
<evidence type="ECO:0000256" key="2">
    <source>
        <dbReference type="ARBA" id="ARBA00023015"/>
    </source>
</evidence>
<accession>A0ABM8FIX9</accession>
<dbReference type="EMBL" id="AP027370">
    <property type="protein sequence ID" value="BDY12239.1"/>
    <property type="molecule type" value="Genomic_DNA"/>
</dbReference>
<dbReference type="InterPro" id="IPR036388">
    <property type="entry name" value="WH-like_DNA-bd_sf"/>
</dbReference>
<dbReference type="RefSeq" id="WP_286337441.1">
    <property type="nucleotide sequence ID" value="NZ_AP027370.1"/>
</dbReference>
<dbReference type="PANTHER" id="PTHR34824:SF1">
    <property type="entry name" value="HEAT-INDUCIBLE TRANSCRIPTION REPRESSOR HRCA"/>
    <property type="match status" value="1"/>
</dbReference>
<gene>
    <name evidence="5" type="primary">hrcA</name>
    <name evidence="5" type="ORF">HCR_05510</name>
</gene>
<organism evidence="5 6">
    <name type="scientific">Hydrogenimonas cancrithermarum</name>
    <dbReference type="NCBI Taxonomy" id="2993563"/>
    <lineage>
        <taxon>Bacteria</taxon>
        <taxon>Pseudomonadati</taxon>
        <taxon>Campylobacterota</taxon>
        <taxon>Epsilonproteobacteria</taxon>
        <taxon>Campylobacterales</taxon>
        <taxon>Hydrogenimonadaceae</taxon>
        <taxon>Hydrogenimonas</taxon>
    </lineage>
</organism>
<evidence type="ECO:0000256" key="1">
    <source>
        <dbReference type="ARBA" id="ARBA00022491"/>
    </source>
</evidence>
<keyword evidence="1" id="KW-0678">Repressor</keyword>
<name>A0ABM8FIX9_9BACT</name>
<keyword evidence="4" id="KW-0804">Transcription</keyword>
<dbReference type="SUPFAM" id="SSF46785">
    <property type="entry name" value="Winged helix' DNA-binding domain"/>
    <property type="match status" value="1"/>
</dbReference>
<reference evidence="5 6" key="1">
    <citation type="submission" date="2023-03" db="EMBL/GenBank/DDBJ databases">
        <title>Description of Hydrogenimonas sp. ISO32.</title>
        <authorList>
            <person name="Mino S."/>
            <person name="Fukazawa S."/>
            <person name="Sawabe T."/>
        </authorList>
    </citation>
    <scope>NUCLEOTIDE SEQUENCE [LARGE SCALE GENOMIC DNA]</scope>
    <source>
        <strain evidence="5 6">ISO32</strain>
    </source>
</reference>